<dbReference type="OrthoDB" id="5295702at2"/>
<keyword evidence="2" id="KW-0614">Plasmid</keyword>
<dbReference type="InterPro" id="IPR036291">
    <property type="entry name" value="NAD(P)-bd_dom_sf"/>
</dbReference>
<geneLocation type="plasmid" evidence="2 3">
    <name>unnamed1</name>
</geneLocation>
<proteinExistence type="predicted"/>
<feature type="domain" description="NAD(P)-binding" evidence="1">
    <location>
        <begin position="1"/>
        <end position="305"/>
    </location>
</feature>
<dbReference type="Pfam" id="PF16363">
    <property type="entry name" value="GDP_Man_Dehyd"/>
    <property type="match status" value="1"/>
</dbReference>
<accession>A0A6N1AF79</accession>
<dbReference type="EMBL" id="CP054615">
    <property type="protein sequence ID" value="QKS49027.1"/>
    <property type="molecule type" value="Genomic_DNA"/>
</dbReference>
<keyword evidence="3" id="KW-1185">Reference proteome</keyword>
<name>A0A6N1AF79_9PROT</name>
<sequence>MVTGAAGFVGRLLVQELSQHLPAGGRILACSRTGSLNGLPACADAVAFDMADAAGIEDAVRRTMPTHIVHLAGISTLAEVAAQPDLAWQVNLFGSLRLAEALARHRPGGNFVFVGSSEVYGRSFQGGVALDEEALLQPTNLYACTKAAADQTLGQMASDALKIVRVRPFNHIGPGQAERFALSAFAAQIARIEHGLQPPVIRVGNLESQRDFLDVRDVVDAYRMIVERAGRLPNGIVLNIASGVPRRIRDGLEGLLQLADTPIEVAVDERYMRPSDTPLVLGDAGRARTLLGWEPVHRWEDTLKDILEHWRHQRPPK</sequence>
<dbReference type="PANTHER" id="PTHR43000">
    <property type="entry name" value="DTDP-D-GLUCOSE 4,6-DEHYDRATASE-RELATED"/>
    <property type="match status" value="1"/>
</dbReference>
<reference evidence="2 3" key="1">
    <citation type="submission" date="2020-06" db="EMBL/GenBank/DDBJ databases">
        <title>Complete genome of Azosprillum oryzae KACC14407.</title>
        <authorList>
            <person name="Kim M."/>
            <person name="Park Y.-J."/>
            <person name="Shin J.-H."/>
        </authorList>
    </citation>
    <scope>NUCLEOTIDE SEQUENCE [LARGE SCALE GENOMIC DNA]</scope>
    <source>
        <strain evidence="2 3">KACC 14407</strain>
        <plasmid evidence="2 3">unnamed1</plasmid>
    </source>
</reference>
<dbReference type="RefSeq" id="WP_149200300.1">
    <property type="nucleotide sequence ID" value="NZ_BSOV01000065.1"/>
</dbReference>
<dbReference type="SUPFAM" id="SSF51735">
    <property type="entry name" value="NAD(P)-binding Rossmann-fold domains"/>
    <property type="match status" value="1"/>
</dbReference>
<protein>
    <submittedName>
        <fullName evidence="2">GDP-mannose 4,6-dehydratase</fullName>
    </submittedName>
</protein>
<gene>
    <name evidence="2" type="ORF">HUE56_00500</name>
</gene>
<dbReference type="KEGG" id="aoz:HUE56_00500"/>
<organism evidence="2 3">
    <name type="scientific">Azospirillum oryzae</name>
    <dbReference type="NCBI Taxonomy" id="286727"/>
    <lineage>
        <taxon>Bacteria</taxon>
        <taxon>Pseudomonadati</taxon>
        <taxon>Pseudomonadota</taxon>
        <taxon>Alphaproteobacteria</taxon>
        <taxon>Rhodospirillales</taxon>
        <taxon>Azospirillaceae</taxon>
        <taxon>Azospirillum</taxon>
    </lineage>
</organism>
<dbReference type="AlphaFoldDB" id="A0A6N1AF79"/>
<evidence type="ECO:0000313" key="2">
    <source>
        <dbReference type="EMBL" id="QKS49027.1"/>
    </source>
</evidence>
<evidence type="ECO:0000259" key="1">
    <source>
        <dbReference type="Pfam" id="PF16363"/>
    </source>
</evidence>
<evidence type="ECO:0000313" key="3">
    <source>
        <dbReference type="Proteomes" id="UP000509702"/>
    </source>
</evidence>
<dbReference type="Gene3D" id="3.90.25.10">
    <property type="entry name" value="UDP-galactose 4-epimerase, domain 1"/>
    <property type="match status" value="1"/>
</dbReference>
<dbReference type="Gene3D" id="3.40.50.720">
    <property type="entry name" value="NAD(P)-binding Rossmann-like Domain"/>
    <property type="match status" value="1"/>
</dbReference>
<dbReference type="InterPro" id="IPR016040">
    <property type="entry name" value="NAD(P)-bd_dom"/>
</dbReference>
<dbReference type="Proteomes" id="UP000509702">
    <property type="component" value="Plasmid unnamed1"/>
</dbReference>